<evidence type="ECO:0000313" key="8">
    <source>
        <dbReference type="EMBL" id="CAB4893741.1"/>
    </source>
</evidence>
<dbReference type="EMBL" id="CAEZYL010000056">
    <property type="protein sequence ID" value="CAB4725818.1"/>
    <property type="molecule type" value="Genomic_DNA"/>
</dbReference>
<keyword evidence="3" id="KW-0408">Iron</keyword>
<evidence type="ECO:0000256" key="1">
    <source>
        <dbReference type="ARBA" id="ARBA00022714"/>
    </source>
</evidence>
<dbReference type="EMBL" id="CAFBME010000041">
    <property type="protein sequence ID" value="CAB4893741.1"/>
    <property type="molecule type" value="Genomic_DNA"/>
</dbReference>
<dbReference type="GO" id="GO:0046872">
    <property type="term" value="F:metal ion binding"/>
    <property type="evidence" value="ECO:0007669"/>
    <property type="project" value="UniProtKB-KW"/>
</dbReference>
<evidence type="ECO:0000313" key="6">
    <source>
        <dbReference type="EMBL" id="CAB4591268.1"/>
    </source>
</evidence>
<dbReference type="EMBL" id="CAEZUD010000032">
    <property type="protein sequence ID" value="CAB4591268.1"/>
    <property type="molecule type" value="Genomic_DNA"/>
</dbReference>
<dbReference type="Gene3D" id="3.40.5.90">
    <property type="entry name" value="CDGSH iron-sulfur domain, mitoNEET-type"/>
    <property type="match status" value="1"/>
</dbReference>
<evidence type="ECO:0000256" key="4">
    <source>
        <dbReference type="ARBA" id="ARBA00023014"/>
    </source>
</evidence>
<proteinExistence type="predicted"/>
<evidence type="ECO:0000256" key="2">
    <source>
        <dbReference type="ARBA" id="ARBA00022723"/>
    </source>
</evidence>
<name>A0A6J7FEY4_9ZZZZ</name>
<protein>
    <submittedName>
        <fullName evidence="8">Unannotated protein</fullName>
    </submittedName>
</protein>
<evidence type="ECO:0000256" key="3">
    <source>
        <dbReference type="ARBA" id="ARBA00023004"/>
    </source>
</evidence>
<sequence length="68" mass="7244">MTERVQIRLKENGSIRVSGTVDIVAADGTVIETKSDFSLCRCGASKDKPWCDGSHKSCGFTAPEGIPS</sequence>
<evidence type="ECO:0000259" key="5">
    <source>
        <dbReference type="SMART" id="SM00704"/>
    </source>
</evidence>
<keyword evidence="4" id="KW-0411">Iron-sulfur</keyword>
<dbReference type="SMART" id="SM00704">
    <property type="entry name" value="ZnF_CDGSH"/>
    <property type="match status" value="1"/>
</dbReference>
<feature type="domain" description="Iron-binding zinc finger CDGSH type" evidence="5">
    <location>
        <begin position="24"/>
        <end position="61"/>
    </location>
</feature>
<dbReference type="GO" id="GO:0051537">
    <property type="term" value="F:2 iron, 2 sulfur cluster binding"/>
    <property type="evidence" value="ECO:0007669"/>
    <property type="project" value="UniProtKB-KW"/>
</dbReference>
<keyword evidence="1" id="KW-0001">2Fe-2S</keyword>
<dbReference type="GO" id="GO:0005737">
    <property type="term" value="C:cytoplasm"/>
    <property type="evidence" value="ECO:0007669"/>
    <property type="project" value="UniProtKB-ARBA"/>
</dbReference>
<accession>A0A6J7FEY4</accession>
<evidence type="ECO:0000313" key="7">
    <source>
        <dbReference type="EMBL" id="CAB4725818.1"/>
    </source>
</evidence>
<evidence type="ECO:0000313" key="9">
    <source>
        <dbReference type="EMBL" id="CAB5020498.1"/>
    </source>
</evidence>
<dbReference type="AlphaFoldDB" id="A0A6J7FEY4"/>
<dbReference type="InterPro" id="IPR018967">
    <property type="entry name" value="FeS-contain_CDGSH-typ"/>
</dbReference>
<dbReference type="Pfam" id="PF09360">
    <property type="entry name" value="zf-CDGSH"/>
    <property type="match status" value="1"/>
</dbReference>
<reference evidence="8" key="1">
    <citation type="submission" date="2020-05" db="EMBL/GenBank/DDBJ databases">
        <authorList>
            <person name="Chiriac C."/>
            <person name="Salcher M."/>
            <person name="Ghai R."/>
            <person name="Kavagutti S V."/>
        </authorList>
    </citation>
    <scope>NUCLEOTIDE SEQUENCE</scope>
</reference>
<dbReference type="InterPro" id="IPR042216">
    <property type="entry name" value="MitoNEET_CISD"/>
</dbReference>
<gene>
    <name evidence="6" type="ORF">UFOPK1778_00712</name>
    <name evidence="7" type="ORF">UFOPK2689_00891</name>
    <name evidence="8" type="ORF">UFOPK3555_00529</name>
    <name evidence="9" type="ORF">UFOPK4095_00975</name>
</gene>
<organism evidence="8">
    <name type="scientific">freshwater metagenome</name>
    <dbReference type="NCBI Taxonomy" id="449393"/>
    <lineage>
        <taxon>unclassified sequences</taxon>
        <taxon>metagenomes</taxon>
        <taxon>ecological metagenomes</taxon>
    </lineage>
</organism>
<dbReference type="EMBL" id="CAFBPI010000068">
    <property type="protein sequence ID" value="CAB5020498.1"/>
    <property type="molecule type" value="Genomic_DNA"/>
</dbReference>
<keyword evidence="2" id="KW-0479">Metal-binding</keyword>